<sequence length="256" mass="29530">MHSMPVDLYIPPDALEVFLETFEGPLDLLLYLVRRANLDILDIQMAPLTAQYLAYIEAMRSTNLELASEYLLMAAMLLDIKSRMLLPKPPREEAEDSTEDPRAELVRRLVEYERMKRAALLLDRVPRVERDYEWTAVHIAVATVERLPEVNLADLQSAWLGLLQRARLTQHHHIGRETLSVREYMTEILRRLQGTDYVEFTQLFDLSHGVASLIVGFLAVLELVKERLVQITQNAPMEMLYVRLPQHESEPEPSTA</sequence>
<dbReference type="Gene3D" id="6.10.250.2410">
    <property type="match status" value="1"/>
</dbReference>
<name>A0ABU9YZ35_9RHOO</name>
<dbReference type="PANTHER" id="PTHR33969:SF2">
    <property type="entry name" value="SEGREGATION AND CONDENSATION PROTEIN A"/>
    <property type="match status" value="1"/>
</dbReference>
<evidence type="ECO:0000313" key="4">
    <source>
        <dbReference type="Proteomes" id="UP001410394"/>
    </source>
</evidence>
<comment type="similarity">
    <text evidence="2">Belongs to the ScpA family.</text>
</comment>
<protein>
    <recommendedName>
        <fullName evidence="1 2">Segregation and condensation protein A</fullName>
    </recommendedName>
</protein>
<keyword evidence="2" id="KW-0159">Chromosome partition</keyword>
<evidence type="ECO:0000313" key="3">
    <source>
        <dbReference type="EMBL" id="MEN3069024.1"/>
    </source>
</evidence>
<dbReference type="EMBL" id="JBDIVE010000005">
    <property type="protein sequence ID" value="MEN3069024.1"/>
    <property type="molecule type" value="Genomic_DNA"/>
</dbReference>
<organism evidence="3 4">
    <name type="scientific">Uliginosibacterium sediminicola</name>
    <dbReference type="NCBI Taxonomy" id="2024550"/>
    <lineage>
        <taxon>Bacteria</taxon>
        <taxon>Pseudomonadati</taxon>
        <taxon>Pseudomonadota</taxon>
        <taxon>Betaproteobacteria</taxon>
        <taxon>Rhodocyclales</taxon>
        <taxon>Zoogloeaceae</taxon>
        <taxon>Uliginosibacterium</taxon>
    </lineage>
</organism>
<keyword evidence="2" id="KW-0132">Cell division</keyword>
<comment type="subcellular location">
    <subcellularLocation>
        <location evidence="2">Cytoplasm</location>
    </subcellularLocation>
    <text evidence="2">Associated with two foci at the outer edges of the nucleoid region in young cells, and at four foci within both cell halves in older cells.</text>
</comment>
<keyword evidence="4" id="KW-1185">Reference proteome</keyword>
<evidence type="ECO:0000256" key="2">
    <source>
        <dbReference type="HAMAP-Rule" id="MF_01805"/>
    </source>
</evidence>
<comment type="subunit">
    <text evidence="2">Component of a cohesin-like complex composed of ScpA, ScpB and the Smc homodimer, in which ScpA and ScpB bind to the head domain of Smc. The presence of the three proteins is required for the association of the complex with DNA.</text>
</comment>
<dbReference type="Pfam" id="PF02616">
    <property type="entry name" value="SMC_ScpA"/>
    <property type="match status" value="1"/>
</dbReference>
<dbReference type="HAMAP" id="MF_01805">
    <property type="entry name" value="ScpA"/>
    <property type="match status" value="1"/>
</dbReference>
<proteinExistence type="inferred from homology"/>
<dbReference type="Proteomes" id="UP001410394">
    <property type="component" value="Unassembled WGS sequence"/>
</dbReference>
<dbReference type="RefSeq" id="WP_345919958.1">
    <property type="nucleotide sequence ID" value="NZ_JBDIVE010000005.1"/>
</dbReference>
<keyword evidence="2" id="KW-0131">Cell cycle</keyword>
<dbReference type="PANTHER" id="PTHR33969">
    <property type="entry name" value="SEGREGATION AND CONDENSATION PROTEIN A"/>
    <property type="match status" value="1"/>
</dbReference>
<evidence type="ECO:0000256" key="1">
    <source>
        <dbReference type="ARBA" id="ARBA00044777"/>
    </source>
</evidence>
<comment type="function">
    <text evidence="2">Participates in chromosomal partition during cell division. May act via the formation of a condensin-like complex containing Smc and ScpB that pull DNA away from mid-cell into both cell halves.</text>
</comment>
<accession>A0ABU9YZ35</accession>
<comment type="caution">
    <text evidence="3">The sequence shown here is derived from an EMBL/GenBank/DDBJ whole genome shotgun (WGS) entry which is preliminary data.</text>
</comment>
<dbReference type="InterPro" id="IPR003768">
    <property type="entry name" value="ScpA"/>
</dbReference>
<reference evidence="3 4" key="1">
    <citation type="journal article" date="2018" name="Int. J. Syst. Evol. Microbiol.">
        <title>Uliginosibacterium sediminicola sp. nov., isolated from freshwater sediment.</title>
        <authorList>
            <person name="Hwang W.M."/>
            <person name="Kim S.M."/>
            <person name="Kang K."/>
            <person name="Ahn T.Y."/>
        </authorList>
    </citation>
    <scope>NUCLEOTIDE SEQUENCE [LARGE SCALE GENOMIC DNA]</scope>
    <source>
        <strain evidence="3 4">M1-21</strain>
    </source>
</reference>
<keyword evidence="2" id="KW-0963">Cytoplasm</keyword>
<gene>
    <name evidence="2" type="primary">scpA</name>
    <name evidence="3" type="ORF">ABDB84_11090</name>
</gene>